<feature type="compositionally biased region" description="Low complexity" evidence="5">
    <location>
        <begin position="624"/>
        <end position="646"/>
    </location>
</feature>
<feature type="region of interest" description="Disordered" evidence="5">
    <location>
        <begin position="1451"/>
        <end position="1478"/>
    </location>
</feature>
<dbReference type="InterPro" id="IPR036397">
    <property type="entry name" value="RNaseH_sf"/>
</dbReference>
<sequence>MSKEIIGIGSETRPLVLVMGKYQQWKRRMIHFLDLLDENLMKSIREGPIRPTVTVAAVPRTDTCPALPAYVVEKPVDMLGVEKTKYEVNVKFLKNLTQEWQNMAINIQLSRNLGAMGLHNLFSMMVQHEEYITGGRSKRGIDPLALAAVPFGGPNSAPIQPSSFNNMPLPQHPEDFNHKFNQNFNQGMQHPDDPMIITISDEELFNMNESLALISHNVQRYQFNEQGRGGYQQGEGYRSYDQGRNEQGRLRDNPRRDNTYIDYQKGSNYQANWRGQNPDYNFRGNSRKYGHESGYNRQGYESGYGGRYEGGRHDQGSEFGYEQGRSERWSGGRIERGKGNFNGSDHRGPDQHGSNFNRKSLGKIIQSPLTKVVKSQVNHKNPTTKTQLLSKPHFSDLMGKAPLASSVTKPGHYAKECTVKYKDAAYFEKKAALLRKKEKEVALLVEEENWVCEEESSDEEYQLVRGHCLMADFEGPDGVGPITHHDNEASKVSSITDITDTILLLEAKICDLERDLQSERTLVMKFRINSAVYKSSLEDLTLNYNRETLSILTKHANKNPFYKARPGLGLVENHVLEKAPSNLYNFEDMAASKPKPAFVGGHVTEEYVRQTITYTEVINGETITRTTSPSNSTTSSPPTSPAANRPIFIPARDPTNTDPSWEGYGPPNSNPKSFGRQSRIGKPFPITIVMAILLSVTIGQSNPLTKLYGPSQAKKLSNFEDFYSMDSEDDETSLVLSHRIRKPKPKLNLDPNVEYEVNVFLDEGDDPSGFVPKKKKPVVSKPEKSTESQALGSEKSNPKGEKCVVKPIQGLDFNSRTFEVGETSRLKSNQPFTSTKPNFSKPSSGKGGKSISTKPSSNSHHAFNADGRRKHGGKNVKPPRNDHQERNNQFTAFPKRRGPSRAGLGHVPPSVGFKSNMSVNSNRNLNNVFDAFRNDMCSMFDNLLCYGVANSLNAHNSNVSSRKRKGRKRGKSKSSSSVKSPAPMEKSKKGTAPTVTHVWYFDSGAYRHMTCQRSFLFNYVERFEGYIKTADNTPKPMLGYGKITDGSDVNDEDGNVVLSARRNDNLFSIVFRSIPQTHPQFEALSQPMNAIYLLSKASKEDRWLWHRRLCHQNFKDMNKLVSKRLVKGLPETRLSKDTLCPACEKGKMRRSSHPPKMDTNSKSPFDMIHMDLCGPMSVESLARKKYMLVLVDEFSRLTWLEFLRAKSDAADRIIAFIKRIQIILSRKVKKLRSDNGTEFQNAKLQSFLEDVGISHNFSAVRTPQQNGVVERKNRTLVEAARSMMAHSGVPQAFWAEAVSTACFTQNRTLIVKRTGKTAYEMIEQRKPNIDYFRVFGCKCYVLNDRDDLGKFDPKSNESIFIGYSHNSKTYRVFNKRTQTILESSNVDYSETETYSDACPSNPNALLPELSTAPPSTDSASNSFASDFIDLADYDLPTLTRPIVVPAQAVTPESVLSPPETPSTEPPTVASPEPVREQTTHPVLAPIPEDAPLPSPSSAQRTYGQVVREPRLEVVLNIEPLTNLQEGSSSGNRSGVLAVHDENDASNNQQAYAILPHIRKWTRDHPSSQIIGSPSQSVQTRSSKNVDNLILFGGFLSDFEPSDVQQALSDPDWVRAMQEELAEFERNKVWRLVTRPWGKFIIGLKWIFRNKKDENDLIIRNKARLVAKGYRQQEGIDYDETFAPVARIEAIQIFLAYAAHTNMTVYQMDVKCAYLNGVLQEELYVEQPEGFVDMRYLSHVYVLDKALYGLKQAPRAWYETLTVYMIGAGYKKGTIDPTLFLRRSGSDLIIVQIYVDDIIFASTKPELCKEFENTMKSQFEMSMMGELTFFLGLQVRQRPDGIFINQSKHVHDLLKRFDFGGSNSAATPMPNNFQLNADLSGKPVDQKNYRAIIGSLLYLTASRPDIVFSTGVCARFQCDPRESHLSAVKRILRYLKGTPDFGLWTVSLSTAEAEYVTAACCCSQVLWMKTQLADFGYTMQRIPIYCDSKSAIQIAANPVQHSRTKHIDIRYHFIKDHVEKGNIELYFVESDLQLVDLFTKPFDEKRPFFLLSKLGMLDLPPEV</sequence>
<dbReference type="InterPro" id="IPR025724">
    <property type="entry name" value="GAG-pre-integrase_dom"/>
</dbReference>
<feature type="domain" description="Integrase catalytic" evidence="6">
    <location>
        <begin position="1160"/>
        <end position="1326"/>
    </location>
</feature>
<feature type="region of interest" description="Disordered" evidence="5">
    <location>
        <begin position="766"/>
        <end position="803"/>
    </location>
</feature>
<dbReference type="InterPro" id="IPR043502">
    <property type="entry name" value="DNA/RNA_pol_sf"/>
</dbReference>
<dbReference type="Pfam" id="PF22936">
    <property type="entry name" value="Pol_BBD"/>
    <property type="match status" value="1"/>
</dbReference>
<dbReference type="InterPro" id="IPR013103">
    <property type="entry name" value="RVT_2"/>
</dbReference>
<dbReference type="InterPro" id="IPR057670">
    <property type="entry name" value="SH3_retrovirus"/>
</dbReference>
<feature type="region of interest" description="Disordered" evidence="5">
    <location>
        <begin position="316"/>
        <end position="358"/>
    </location>
</feature>
<feature type="compositionally biased region" description="Basic and acidic residues" evidence="5">
    <location>
        <begin position="241"/>
        <end position="258"/>
    </location>
</feature>
<gene>
    <name evidence="7" type="ORF">OSB04_012597</name>
</gene>
<feature type="compositionally biased region" description="Basic residues" evidence="5">
    <location>
        <begin position="961"/>
        <end position="972"/>
    </location>
</feature>
<keyword evidence="1" id="KW-0645">Protease</keyword>
<evidence type="ECO:0000259" key="6">
    <source>
        <dbReference type="PROSITE" id="PS50994"/>
    </source>
</evidence>
<dbReference type="SUPFAM" id="SSF56672">
    <property type="entry name" value="DNA/RNA polymerases"/>
    <property type="match status" value="1"/>
</dbReference>
<reference evidence="7" key="1">
    <citation type="submission" date="2023-03" db="EMBL/GenBank/DDBJ databases">
        <title>Chromosome-scale reference genome and RAD-based genetic map of yellow starthistle (Centaurea solstitialis) reveal putative structural variation and QTLs associated with invader traits.</title>
        <authorList>
            <person name="Reatini B."/>
            <person name="Cang F.A."/>
            <person name="Jiang Q."/>
            <person name="Mckibben M.T.W."/>
            <person name="Barker M.S."/>
            <person name="Rieseberg L.H."/>
            <person name="Dlugosch K.M."/>
        </authorList>
    </citation>
    <scope>NUCLEOTIDE SEQUENCE</scope>
    <source>
        <strain evidence="7">CAN-66</strain>
        <tissue evidence="7">Leaf</tissue>
    </source>
</reference>
<dbReference type="PROSITE" id="PS50994">
    <property type="entry name" value="INTEGRASE"/>
    <property type="match status" value="1"/>
</dbReference>
<dbReference type="Pfam" id="PF13976">
    <property type="entry name" value="gag_pre-integrs"/>
    <property type="match status" value="1"/>
</dbReference>
<keyword evidence="3" id="KW-0064">Aspartyl protease</keyword>
<dbReference type="Pfam" id="PF25597">
    <property type="entry name" value="SH3_retrovirus"/>
    <property type="match status" value="1"/>
</dbReference>
<dbReference type="PANTHER" id="PTHR42648:SF32">
    <property type="entry name" value="RIBONUCLEASE H-LIKE DOMAIN, GAG-PRE-INTEGRASE DOMAIN PROTEIN-RELATED"/>
    <property type="match status" value="1"/>
</dbReference>
<evidence type="ECO:0000256" key="2">
    <source>
        <dbReference type="ARBA" id="ARBA00022723"/>
    </source>
</evidence>
<evidence type="ECO:0000256" key="5">
    <source>
        <dbReference type="SAM" id="MobiDB-lite"/>
    </source>
</evidence>
<name>A0AA38TBP6_9ASTR</name>
<evidence type="ECO:0000313" key="7">
    <source>
        <dbReference type="EMBL" id="KAJ9557983.1"/>
    </source>
</evidence>
<dbReference type="Pfam" id="PF07727">
    <property type="entry name" value="RVT_2"/>
    <property type="match status" value="1"/>
</dbReference>
<evidence type="ECO:0000256" key="4">
    <source>
        <dbReference type="ARBA" id="ARBA00022801"/>
    </source>
</evidence>
<dbReference type="GO" id="GO:0015074">
    <property type="term" value="P:DNA integration"/>
    <property type="evidence" value="ECO:0007669"/>
    <property type="project" value="InterPro"/>
</dbReference>
<keyword evidence="2" id="KW-0479">Metal-binding</keyword>
<feature type="region of interest" description="Disordered" evidence="5">
    <location>
        <begin position="227"/>
        <end position="258"/>
    </location>
</feature>
<keyword evidence="8" id="KW-1185">Reference proteome</keyword>
<accession>A0AA38TBP6</accession>
<feature type="compositionally biased region" description="Polar residues" evidence="5">
    <location>
        <begin position="1392"/>
        <end position="1403"/>
    </location>
</feature>
<dbReference type="InterPro" id="IPR054722">
    <property type="entry name" value="PolX-like_BBD"/>
</dbReference>
<dbReference type="EMBL" id="JARYMX010000003">
    <property type="protein sequence ID" value="KAJ9557983.1"/>
    <property type="molecule type" value="Genomic_DNA"/>
</dbReference>
<protein>
    <recommendedName>
        <fullName evidence="6">Integrase catalytic domain-containing protein</fullName>
    </recommendedName>
</protein>
<proteinExistence type="predicted"/>
<keyword evidence="4" id="KW-0378">Hydrolase</keyword>
<dbReference type="Gene3D" id="3.30.420.10">
    <property type="entry name" value="Ribonuclease H-like superfamily/Ribonuclease H"/>
    <property type="match status" value="1"/>
</dbReference>
<feature type="region of interest" description="Disordered" evidence="5">
    <location>
        <begin position="1392"/>
        <end position="1418"/>
    </location>
</feature>
<organism evidence="7 8">
    <name type="scientific">Centaurea solstitialis</name>
    <name type="common">yellow star-thistle</name>
    <dbReference type="NCBI Taxonomy" id="347529"/>
    <lineage>
        <taxon>Eukaryota</taxon>
        <taxon>Viridiplantae</taxon>
        <taxon>Streptophyta</taxon>
        <taxon>Embryophyta</taxon>
        <taxon>Tracheophyta</taxon>
        <taxon>Spermatophyta</taxon>
        <taxon>Magnoliopsida</taxon>
        <taxon>eudicotyledons</taxon>
        <taxon>Gunneridae</taxon>
        <taxon>Pentapetalae</taxon>
        <taxon>asterids</taxon>
        <taxon>campanulids</taxon>
        <taxon>Asterales</taxon>
        <taxon>Asteraceae</taxon>
        <taxon>Carduoideae</taxon>
        <taxon>Cardueae</taxon>
        <taxon>Centaureinae</taxon>
        <taxon>Centaurea</taxon>
    </lineage>
</organism>
<evidence type="ECO:0000256" key="1">
    <source>
        <dbReference type="ARBA" id="ARBA00022670"/>
    </source>
</evidence>
<dbReference type="PANTHER" id="PTHR42648">
    <property type="entry name" value="TRANSPOSASE, PUTATIVE-RELATED"/>
    <property type="match status" value="1"/>
</dbReference>
<dbReference type="CDD" id="cd09272">
    <property type="entry name" value="RNase_HI_RT_Ty1"/>
    <property type="match status" value="1"/>
</dbReference>
<dbReference type="InterPro" id="IPR039537">
    <property type="entry name" value="Retrotran_Ty1/copia-like"/>
</dbReference>
<evidence type="ECO:0000313" key="8">
    <source>
        <dbReference type="Proteomes" id="UP001172457"/>
    </source>
</evidence>
<feature type="compositionally biased region" description="Low complexity" evidence="5">
    <location>
        <begin position="836"/>
        <end position="857"/>
    </location>
</feature>
<feature type="region of interest" description="Disordered" evidence="5">
    <location>
        <begin position="619"/>
        <end position="676"/>
    </location>
</feature>
<dbReference type="Pfam" id="PF00665">
    <property type="entry name" value="rve"/>
    <property type="match status" value="1"/>
</dbReference>
<feature type="compositionally biased region" description="Polar residues" evidence="5">
    <location>
        <begin position="826"/>
        <end position="835"/>
    </location>
</feature>
<dbReference type="InterPro" id="IPR012337">
    <property type="entry name" value="RNaseH-like_sf"/>
</dbReference>
<dbReference type="GO" id="GO:0046872">
    <property type="term" value="F:metal ion binding"/>
    <property type="evidence" value="ECO:0007669"/>
    <property type="project" value="UniProtKB-KW"/>
</dbReference>
<feature type="region of interest" description="Disordered" evidence="5">
    <location>
        <begin position="957"/>
        <end position="989"/>
    </location>
</feature>
<dbReference type="SUPFAM" id="SSF53098">
    <property type="entry name" value="Ribonuclease H-like"/>
    <property type="match status" value="1"/>
</dbReference>
<dbReference type="GO" id="GO:0004190">
    <property type="term" value="F:aspartic-type endopeptidase activity"/>
    <property type="evidence" value="ECO:0007669"/>
    <property type="project" value="UniProtKB-KW"/>
</dbReference>
<dbReference type="GO" id="GO:0003676">
    <property type="term" value="F:nucleic acid binding"/>
    <property type="evidence" value="ECO:0007669"/>
    <property type="project" value="InterPro"/>
</dbReference>
<evidence type="ECO:0000256" key="3">
    <source>
        <dbReference type="ARBA" id="ARBA00022750"/>
    </source>
</evidence>
<dbReference type="GO" id="GO:0006508">
    <property type="term" value="P:proteolysis"/>
    <property type="evidence" value="ECO:0007669"/>
    <property type="project" value="UniProtKB-KW"/>
</dbReference>
<comment type="caution">
    <text evidence="7">The sequence shown here is derived from an EMBL/GenBank/DDBJ whole genome shotgun (WGS) entry which is preliminary data.</text>
</comment>
<dbReference type="Proteomes" id="UP001172457">
    <property type="component" value="Chromosome 3"/>
</dbReference>
<feature type="region of interest" description="Disordered" evidence="5">
    <location>
        <begin position="822"/>
        <end position="909"/>
    </location>
</feature>
<dbReference type="InterPro" id="IPR001584">
    <property type="entry name" value="Integrase_cat-core"/>
</dbReference>
<feature type="compositionally biased region" description="Basic and acidic residues" evidence="5">
    <location>
        <begin position="324"/>
        <end position="350"/>
    </location>
</feature>